<sequence>MGALARQSGPCKSGVRRLTNRYWRAAMQVCWAWVSVSLGWPSTFGPNSASPSWGRLCQQRPSCPQQGLGLSLEDRASSDGRGKRPKVNSSAERRRVRKKQRGRQLRRPPAILALHMSRSITRGAGRTGHRSIGPHLMSRGIAGCACRAGYGTIALKRVAGRKAGRTATKTSSRSARMRRRCHGDQRSRDYEHFLHLSHPWFSLIPPPRDSAAVPDREKVEAGGRVQNKSLRCPITEIGTHQSSTGDAGQARTTPNPDAVLIGTTLDLKLGHRFTFDIARTKNIGKTRQCRGWRRHFIPEVLSPAEGPLSKSSGPLLGQERSCDCRVFPMPFPKGNPELAPTPSSPIEFWGHFDAKGLSSRPLPGAGAFCANAGYACCPIASSTVPMQVVLT</sequence>
<keyword evidence="3" id="KW-1185">Reference proteome</keyword>
<dbReference type="Proteomes" id="UP000315914">
    <property type="component" value="Unassembled WGS sequence"/>
</dbReference>
<evidence type="ECO:0000313" key="2">
    <source>
        <dbReference type="EMBL" id="TWB78252.1"/>
    </source>
</evidence>
<dbReference type="EMBL" id="VITW01000003">
    <property type="protein sequence ID" value="TWB78252.1"/>
    <property type="molecule type" value="Genomic_DNA"/>
</dbReference>
<accession>A0A560K4Q0</accession>
<protein>
    <submittedName>
        <fullName evidence="2">Uncharacterized protein</fullName>
    </submittedName>
</protein>
<evidence type="ECO:0000313" key="3">
    <source>
        <dbReference type="Proteomes" id="UP000315914"/>
    </source>
</evidence>
<reference evidence="2 3" key="1">
    <citation type="submission" date="2019-06" db="EMBL/GenBank/DDBJ databases">
        <title>Genomic Encyclopedia of Type Strains, Phase IV (KMG-V): Genome sequencing to study the core and pangenomes of soil and plant-associated prokaryotes.</title>
        <authorList>
            <person name="Whitman W."/>
        </authorList>
    </citation>
    <scope>NUCLEOTIDE SEQUENCE [LARGE SCALE GENOMIC DNA]</scope>
    <source>
        <strain evidence="2 3">BR 10556</strain>
    </source>
</reference>
<gene>
    <name evidence="2" type="ORF">FBZ95_10384</name>
</gene>
<feature type="compositionally biased region" description="Basic and acidic residues" evidence="1">
    <location>
        <begin position="72"/>
        <end position="82"/>
    </location>
</feature>
<feature type="region of interest" description="Disordered" evidence="1">
    <location>
        <begin position="162"/>
        <end position="184"/>
    </location>
</feature>
<dbReference type="AlphaFoldDB" id="A0A560K4Q0"/>
<evidence type="ECO:0000256" key="1">
    <source>
        <dbReference type="SAM" id="MobiDB-lite"/>
    </source>
</evidence>
<feature type="region of interest" description="Disordered" evidence="1">
    <location>
        <begin position="55"/>
        <end position="109"/>
    </location>
</feature>
<comment type="caution">
    <text evidence="2">The sequence shown here is derived from an EMBL/GenBank/DDBJ whole genome shotgun (WGS) entry which is preliminary data.</text>
</comment>
<feature type="compositionally biased region" description="Basic residues" evidence="1">
    <location>
        <begin position="94"/>
        <end position="106"/>
    </location>
</feature>
<organism evidence="2 3">
    <name type="scientific">Bradyrhizobium sacchari</name>
    <dbReference type="NCBI Taxonomy" id="1399419"/>
    <lineage>
        <taxon>Bacteria</taxon>
        <taxon>Pseudomonadati</taxon>
        <taxon>Pseudomonadota</taxon>
        <taxon>Alphaproteobacteria</taxon>
        <taxon>Hyphomicrobiales</taxon>
        <taxon>Nitrobacteraceae</taxon>
        <taxon>Bradyrhizobium</taxon>
    </lineage>
</organism>
<proteinExistence type="predicted"/>
<name>A0A560K4Q0_9BRAD</name>